<name>F4GLK6_PARC1</name>
<dbReference type="HOGENOM" id="CLU_088923_0_0_12"/>
<feature type="domain" description="AB hydrolase-1" evidence="1">
    <location>
        <begin position="20"/>
        <end position="255"/>
    </location>
</feature>
<dbReference type="InterPro" id="IPR000073">
    <property type="entry name" value="AB_hydrolase_1"/>
</dbReference>
<evidence type="ECO:0000313" key="2">
    <source>
        <dbReference type="EMBL" id="AEC01976.1"/>
    </source>
</evidence>
<dbReference type="PRINTS" id="PR00111">
    <property type="entry name" value="ABHYDROLASE"/>
</dbReference>
<proteinExistence type="predicted"/>
<dbReference type="OrthoDB" id="1376138at2"/>
<dbReference type="EMBL" id="CP002659">
    <property type="protein sequence ID" value="AEC01976.1"/>
    <property type="molecule type" value="Genomic_DNA"/>
</dbReference>
<dbReference type="PANTHER" id="PTHR43798">
    <property type="entry name" value="MONOACYLGLYCEROL LIPASE"/>
    <property type="match status" value="1"/>
</dbReference>
<dbReference type="RefSeq" id="WP_013739372.1">
    <property type="nucleotide sequence ID" value="NC_015436.1"/>
</dbReference>
<dbReference type="KEGG" id="scc:Spico_0751"/>
<gene>
    <name evidence="2" type="ordered locus">Spico_0751</name>
</gene>
<keyword evidence="3" id="KW-1185">Reference proteome</keyword>
<dbReference type="eggNOG" id="COG0596">
    <property type="taxonomic scope" value="Bacteria"/>
</dbReference>
<dbReference type="InterPro" id="IPR029058">
    <property type="entry name" value="AB_hydrolase_fold"/>
</dbReference>
<dbReference type="InterPro" id="IPR050266">
    <property type="entry name" value="AB_hydrolase_sf"/>
</dbReference>
<reference evidence="3" key="1">
    <citation type="submission" date="2011-04" db="EMBL/GenBank/DDBJ databases">
        <title>The complete genome of Spirochaeta coccoides DSM 17374.</title>
        <authorList>
            <person name="Lucas S."/>
            <person name="Copeland A."/>
            <person name="Lapidus A."/>
            <person name="Bruce D."/>
            <person name="Goodwin L."/>
            <person name="Pitluck S."/>
            <person name="Peters L."/>
            <person name="Kyrpides N."/>
            <person name="Mavromatis K."/>
            <person name="Pagani I."/>
            <person name="Ivanova N."/>
            <person name="Ovchinnikova G."/>
            <person name="Lu M."/>
            <person name="Detter J.C."/>
            <person name="Tapia R."/>
            <person name="Han C."/>
            <person name="Land M."/>
            <person name="Hauser L."/>
            <person name="Markowitz V."/>
            <person name="Cheng J.-F."/>
            <person name="Hugenholtz P."/>
            <person name="Woyke T."/>
            <person name="Wu D."/>
            <person name="Spring S."/>
            <person name="Schroeder M."/>
            <person name="Brambilla E."/>
            <person name="Klenk H.-P."/>
            <person name="Eisen J.A."/>
        </authorList>
    </citation>
    <scope>NUCLEOTIDE SEQUENCE [LARGE SCALE GENOMIC DNA]</scope>
    <source>
        <strain evidence="3">ATCC BAA-1237 / DSM 17374 / SPN1</strain>
    </source>
</reference>
<evidence type="ECO:0000259" key="1">
    <source>
        <dbReference type="Pfam" id="PF00561"/>
    </source>
</evidence>
<dbReference type="Proteomes" id="UP000007939">
    <property type="component" value="Chromosome"/>
</dbReference>
<dbReference type="Pfam" id="PF00561">
    <property type="entry name" value="Abhydrolase_1"/>
    <property type="match status" value="1"/>
</dbReference>
<accession>F4GLK6</accession>
<dbReference type="PANTHER" id="PTHR43798:SF6">
    <property type="entry name" value="HYDROLASE, PUTATIVE (AFU_ORTHOLOGUE AFUA_4G13070)-RELATED"/>
    <property type="match status" value="1"/>
</dbReference>
<dbReference type="GO" id="GO:0016787">
    <property type="term" value="F:hydrolase activity"/>
    <property type="evidence" value="ECO:0007669"/>
    <property type="project" value="UniProtKB-KW"/>
</dbReference>
<protein>
    <submittedName>
        <fullName evidence="2">Alpha/beta hydrolase fold protein</fullName>
    </submittedName>
</protein>
<evidence type="ECO:0000313" key="3">
    <source>
        <dbReference type="Proteomes" id="UP000007939"/>
    </source>
</evidence>
<keyword evidence="2" id="KW-0378">Hydrolase</keyword>
<dbReference type="SUPFAM" id="SSF53474">
    <property type="entry name" value="alpha/beta-Hydrolases"/>
    <property type="match status" value="1"/>
</dbReference>
<organism evidence="2 3">
    <name type="scientific">Parasphaerochaeta coccoides (strain ATCC BAA-1237 / DSM 17374 / SPN1)</name>
    <name type="common">Sphaerochaeta coccoides</name>
    <dbReference type="NCBI Taxonomy" id="760011"/>
    <lineage>
        <taxon>Bacteria</taxon>
        <taxon>Pseudomonadati</taxon>
        <taxon>Spirochaetota</taxon>
        <taxon>Spirochaetia</taxon>
        <taxon>Spirochaetales</taxon>
        <taxon>Sphaerochaetaceae</taxon>
        <taxon>Parasphaerochaeta</taxon>
    </lineage>
</organism>
<reference evidence="2 3" key="2">
    <citation type="journal article" date="2012" name="Stand. Genomic Sci.">
        <title>Complete genome sequence of the termite hindgut bacterium Spirochaeta coccoides type strain (SPN1(T)), reclassification in the genus Sphaerochaeta as Sphaerochaeta coccoides comb. nov. and emendations of the family Spirochaetaceae and the genus Sphaerochaeta.</title>
        <authorList>
            <person name="Abt B."/>
            <person name="Han C."/>
            <person name="Scheuner C."/>
            <person name="Lu M."/>
            <person name="Lapidus A."/>
            <person name="Nolan M."/>
            <person name="Lucas S."/>
            <person name="Hammon N."/>
            <person name="Deshpande S."/>
            <person name="Cheng J.F."/>
            <person name="Tapia R."/>
            <person name="Goodwin L.A."/>
            <person name="Pitluck S."/>
            <person name="Liolios K."/>
            <person name="Pagani I."/>
            <person name="Ivanova N."/>
            <person name="Mavromatis K."/>
            <person name="Mikhailova N."/>
            <person name="Huntemann M."/>
            <person name="Pati A."/>
            <person name="Chen A."/>
            <person name="Palaniappan K."/>
            <person name="Land M."/>
            <person name="Hauser L."/>
            <person name="Brambilla E.M."/>
            <person name="Rohde M."/>
            <person name="Spring S."/>
            <person name="Gronow S."/>
            <person name="Goker M."/>
            <person name="Woyke T."/>
            <person name="Bristow J."/>
            <person name="Eisen J.A."/>
            <person name="Markowitz V."/>
            <person name="Hugenholtz P."/>
            <person name="Kyrpides N.C."/>
            <person name="Klenk H.P."/>
            <person name="Detter J.C."/>
        </authorList>
    </citation>
    <scope>NUCLEOTIDE SEQUENCE [LARGE SCALE GENOMIC DNA]</scope>
    <source>
        <strain evidence="3">ATCC BAA-1237 / DSM 17374 / SPN1</strain>
    </source>
</reference>
<dbReference type="AlphaFoldDB" id="F4GLK6"/>
<sequence>MNILINGINLYYEEYGSGIPVLCLHGFYVDSHLMKGCLEPVFESKIGYKRIYLDLVGMGKTPSHKSVINSDDMLKIVNAFINKIIGDASFILFGESYGGYLSLGLVKALKDKILGLFLICPCTIGDKERRNLPPKQIVKQESFAVNTVDKNNYSSFLKMAVIANQYTWNRYKKEILVGINNADVPYLDFIYSNGYALSCESEFCLIEFNNPTTILLGKQDHIVGYKDALRLESNFSRSSFAIIDSTGHNMQIEKPELFSGFVEEFLRNFS</sequence>
<dbReference type="STRING" id="760011.Spico_0751"/>
<dbReference type="Gene3D" id="3.40.50.1820">
    <property type="entry name" value="alpha/beta hydrolase"/>
    <property type="match status" value="1"/>
</dbReference>